<dbReference type="InterPro" id="IPR019826">
    <property type="entry name" value="Carboxylesterase_B_AS"/>
</dbReference>
<dbReference type="EC" id="3.1.1.-" evidence="3"/>
<dbReference type="Pfam" id="PF00135">
    <property type="entry name" value="COesterase"/>
    <property type="match status" value="2"/>
</dbReference>
<dbReference type="InterPro" id="IPR019819">
    <property type="entry name" value="Carboxylesterase_B_CS"/>
</dbReference>
<protein>
    <recommendedName>
        <fullName evidence="3">Carboxylic ester hydrolase</fullName>
        <ecNumber evidence="3">3.1.1.-</ecNumber>
    </recommendedName>
</protein>
<evidence type="ECO:0000313" key="6">
    <source>
        <dbReference type="Proteomes" id="UP000680865"/>
    </source>
</evidence>
<dbReference type="RefSeq" id="WP_213001128.1">
    <property type="nucleotide sequence ID" value="NZ_BAAATW010000001.1"/>
</dbReference>
<evidence type="ECO:0000256" key="3">
    <source>
        <dbReference type="RuleBase" id="RU361235"/>
    </source>
</evidence>
<evidence type="ECO:0000313" key="5">
    <source>
        <dbReference type="EMBL" id="GIM79581.1"/>
    </source>
</evidence>
<accession>A0A919SY76</accession>
<dbReference type="AlphaFoldDB" id="A0A919SY76"/>
<dbReference type="Gene3D" id="3.40.50.1820">
    <property type="entry name" value="alpha/beta hydrolase"/>
    <property type="match status" value="1"/>
</dbReference>
<dbReference type="InterPro" id="IPR029058">
    <property type="entry name" value="AB_hydrolase_fold"/>
</dbReference>
<keyword evidence="2 3" id="KW-0378">Hydrolase</keyword>
<evidence type="ECO:0000256" key="2">
    <source>
        <dbReference type="ARBA" id="ARBA00022801"/>
    </source>
</evidence>
<dbReference type="InterPro" id="IPR002018">
    <property type="entry name" value="CarbesteraseB"/>
</dbReference>
<proteinExistence type="inferred from homology"/>
<feature type="domain" description="Carboxylesterase type B" evidence="4">
    <location>
        <begin position="405"/>
        <end position="510"/>
    </location>
</feature>
<feature type="chain" id="PRO_5038168438" description="Carboxylic ester hydrolase" evidence="3">
    <location>
        <begin position="25"/>
        <end position="535"/>
    </location>
</feature>
<keyword evidence="6" id="KW-1185">Reference proteome</keyword>
<comment type="similarity">
    <text evidence="1 3">Belongs to the type-B carboxylesterase/lipase family.</text>
</comment>
<gene>
    <name evidence="5" type="ORF">Aco04nite_66260</name>
</gene>
<dbReference type="GO" id="GO:0016787">
    <property type="term" value="F:hydrolase activity"/>
    <property type="evidence" value="ECO:0007669"/>
    <property type="project" value="UniProtKB-KW"/>
</dbReference>
<dbReference type="InterPro" id="IPR050309">
    <property type="entry name" value="Type-B_Carboxylest/Lipase"/>
</dbReference>
<keyword evidence="3" id="KW-0732">Signal</keyword>
<dbReference type="PROSITE" id="PS00122">
    <property type="entry name" value="CARBOXYLESTERASE_B_1"/>
    <property type="match status" value="1"/>
</dbReference>
<dbReference type="EMBL" id="BOQP01000039">
    <property type="protein sequence ID" value="GIM79581.1"/>
    <property type="molecule type" value="Genomic_DNA"/>
</dbReference>
<dbReference type="SUPFAM" id="SSF53474">
    <property type="entry name" value="alpha/beta-Hydrolases"/>
    <property type="match status" value="1"/>
</dbReference>
<evidence type="ECO:0000259" key="4">
    <source>
        <dbReference type="Pfam" id="PF00135"/>
    </source>
</evidence>
<sequence length="535" mass="56128">MRILPWAAGLTAAALLASAVPAAAGFVSSHAGGPAAYAGQFPVVKTDKGQVRGQAKAMVTSFLGLPYAAPPTGGLRWRAPQPVARWQGVRDATTFGGSCVQGSGWDPGYEQPTLTEDCLYLNVYRPSDAKKKDLPVLVWNHGGGNVGGAGRDTNPDKFVTREDVVYVTINYRLGAMGWLDTPALERSDAGAGNFGLLDQQAALKWVQRNIGAFGGDAGNVTLAGQSAGASNTCAQLASPAARGLFDRAIMQSGGCSARTPDAARQSGEQFAAELGCAPGAGQPACLRGKSPADVLAAQTKVRQSGPVAGPAVLPVDPLVLLKAGTLTDLPVINGGTRDESQQSVFATYDYVGKPLTGAQLTALITAAYPAGAGRVAAAYPVSAYKSPTVTWGAISSDQRACRDQTLRDRLATTTKTWAYEFAERDGPPFTSIWRLGTDYPFGATHVNDLGYLWDYLGTALPFSSAQVDLSDQMISYWGAFARTGNPNVKFAPTWPRHTAQGDVLQFVAPSAQRATHARIDAEHNCALWNGISPAP</sequence>
<dbReference type="PANTHER" id="PTHR11559">
    <property type="entry name" value="CARBOXYLESTERASE"/>
    <property type="match status" value="1"/>
</dbReference>
<evidence type="ECO:0000256" key="1">
    <source>
        <dbReference type="ARBA" id="ARBA00005964"/>
    </source>
</evidence>
<organism evidence="5 6">
    <name type="scientific">Winogradskya consettensis</name>
    <dbReference type="NCBI Taxonomy" id="113560"/>
    <lineage>
        <taxon>Bacteria</taxon>
        <taxon>Bacillati</taxon>
        <taxon>Actinomycetota</taxon>
        <taxon>Actinomycetes</taxon>
        <taxon>Micromonosporales</taxon>
        <taxon>Micromonosporaceae</taxon>
        <taxon>Winogradskya</taxon>
    </lineage>
</organism>
<comment type="caution">
    <text evidence="5">The sequence shown here is derived from an EMBL/GenBank/DDBJ whole genome shotgun (WGS) entry which is preliminary data.</text>
</comment>
<reference evidence="5" key="1">
    <citation type="submission" date="2021-03" db="EMBL/GenBank/DDBJ databases">
        <title>Whole genome shotgun sequence of Actinoplanes consettensis NBRC 14913.</title>
        <authorList>
            <person name="Komaki H."/>
            <person name="Tamura T."/>
        </authorList>
    </citation>
    <scope>NUCLEOTIDE SEQUENCE</scope>
    <source>
        <strain evidence="5">NBRC 14913</strain>
    </source>
</reference>
<dbReference type="PROSITE" id="PS00941">
    <property type="entry name" value="CARBOXYLESTERASE_B_2"/>
    <property type="match status" value="1"/>
</dbReference>
<feature type="domain" description="Carboxylesterase type B" evidence="4">
    <location>
        <begin position="42"/>
        <end position="350"/>
    </location>
</feature>
<name>A0A919SY76_9ACTN</name>
<dbReference type="Proteomes" id="UP000680865">
    <property type="component" value="Unassembled WGS sequence"/>
</dbReference>
<feature type="signal peptide" evidence="3">
    <location>
        <begin position="1"/>
        <end position="24"/>
    </location>
</feature>